<gene>
    <name evidence="1" type="ORF">QE152_g22184</name>
</gene>
<sequence length="119" mass="13158">MLGTQHKYYGWNGRTVLAATRMTCRIHKPTMESNRAIAALKRSRHQRGDVRIVACVKDRTVVVIACLSLLSSIEANTGGETWEKQRIQSRVSSAFSKDQLTTSVHAGLGSYTLAVALLR</sequence>
<dbReference type="AlphaFoldDB" id="A0AAW1KL48"/>
<dbReference type="EMBL" id="JASPKY010000212">
    <property type="protein sequence ID" value="KAK9720222.1"/>
    <property type="molecule type" value="Genomic_DNA"/>
</dbReference>
<comment type="caution">
    <text evidence="1">The sequence shown here is derived from an EMBL/GenBank/DDBJ whole genome shotgun (WGS) entry which is preliminary data.</text>
</comment>
<name>A0AAW1KL48_POPJA</name>
<reference evidence="1 2" key="1">
    <citation type="journal article" date="2024" name="BMC Genomics">
        <title>De novo assembly and annotation of Popillia japonica's genome with initial clues to its potential as an invasive pest.</title>
        <authorList>
            <person name="Cucini C."/>
            <person name="Boschi S."/>
            <person name="Funari R."/>
            <person name="Cardaioli E."/>
            <person name="Iannotti N."/>
            <person name="Marturano G."/>
            <person name="Paoli F."/>
            <person name="Bruttini M."/>
            <person name="Carapelli A."/>
            <person name="Frati F."/>
            <person name="Nardi F."/>
        </authorList>
    </citation>
    <scope>NUCLEOTIDE SEQUENCE [LARGE SCALE GENOMIC DNA]</scope>
    <source>
        <strain evidence="1">DMR45628</strain>
    </source>
</reference>
<proteinExistence type="predicted"/>
<dbReference type="Proteomes" id="UP001458880">
    <property type="component" value="Unassembled WGS sequence"/>
</dbReference>
<accession>A0AAW1KL48</accession>
<protein>
    <submittedName>
        <fullName evidence="1">Uncharacterized protein</fullName>
    </submittedName>
</protein>
<evidence type="ECO:0000313" key="1">
    <source>
        <dbReference type="EMBL" id="KAK9720222.1"/>
    </source>
</evidence>
<keyword evidence="2" id="KW-1185">Reference proteome</keyword>
<evidence type="ECO:0000313" key="2">
    <source>
        <dbReference type="Proteomes" id="UP001458880"/>
    </source>
</evidence>
<organism evidence="1 2">
    <name type="scientific">Popillia japonica</name>
    <name type="common">Japanese beetle</name>
    <dbReference type="NCBI Taxonomy" id="7064"/>
    <lineage>
        <taxon>Eukaryota</taxon>
        <taxon>Metazoa</taxon>
        <taxon>Ecdysozoa</taxon>
        <taxon>Arthropoda</taxon>
        <taxon>Hexapoda</taxon>
        <taxon>Insecta</taxon>
        <taxon>Pterygota</taxon>
        <taxon>Neoptera</taxon>
        <taxon>Endopterygota</taxon>
        <taxon>Coleoptera</taxon>
        <taxon>Polyphaga</taxon>
        <taxon>Scarabaeiformia</taxon>
        <taxon>Scarabaeidae</taxon>
        <taxon>Rutelinae</taxon>
        <taxon>Popillia</taxon>
    </lineage>
</organism>